<name>A0A1J5RJD5_9ZZZZ</name>
<dbReference type="EMBL" id="MLJW01000319">
    <property type="protein sequence ID" value="OIQ89683.1"/>
    <property type="molecule type" value="Genomic_DNA"/>
</dbReference>
<gene>
    <name evidence="2" type="primary">cheY_24</name>
    <name evidence="2" type="ORF">GALL_283980</name>
</gene>
<reference evidence="2" key="1">
    <citation type="submission" date="2016-10" db="EMBL/GenBank/DDBJ databases">
        <title>Sequence of Gallionella enrichment culture.</title>
        <authorList>
            <person name="Poehlein A."/>
            <person name="Muehling M."/>
            <person name="Daniel R."/>
        </authorList>
    </citation>
    <scope>NUCLEOTIDE SEQUENCE</scope>
</reference>
<dbReference type="GO" id="GO:0000160">
    <property type="term" value="P:phosphorelay signal transduction system"/>
    <property type="evidence" value="ECO:0007669"/>
    <property type="project" value="InterPro"/>
</dbReference>
<proteinExistence type="predicted"/>
<accession>A0A1J5RJD5</accession>
<feature type="domain" description="Response regulatory" evidence="1">
    <location>
        <begin position="12"/>
        <end position="133"/>
    </location>
</feature>
<evidence type="ECO:0000313" key="2">
    <source>
        <dbReference type="EMBL" id="OIQ89683.1"/>
    </source>
</evidence>
<dbReference type="PROSITE" id="PS50110">
    <property type="entry name" value="RESPONSE_REGULATORY"/>
    <property type="match status" value="1"/>
</dbReference>
<dbReference type="SUPFAM" id="SSF52172">
    <property type="entry name" value="CheY-like"/>
    <property type="match status" value="1"/>
</dbReference>
<dbReference type="PANTHER" id="PTHR43228:SF1">
    <property type="entry name" value="TWO-COMPONENT RESPONSE REGULATOR ARR22"/>
    <property type="match status" value="1"/>
</dbReference>
<dbReference type="Gene3D" id="3.40.50.2300">
    <property type="match status" value="1"/>
</dbReference>
<protein>
    <submittedName>
        <fullName evidence="2">Chemotaxis protein CheY</fullName>
    </submittedName>
</protein>
<organism evidence="2">
    <name type="scientific">mine drainage metagenome</name>
    <dbReference type="NCBI Taxonomy" id="410659"/>
    <lineage>
        <taxon>unclassified sequences</taxon>
        <taxon>metagenomes</taxon>
        <taxon>ecological metagenomes</taxon>
    </lineage>
</organism>
<sequence length="142" mass="15605">MFLRLALERPLKFLVVDDFPTMRRIVRGLLMQTGHVTGSIDEAEDGVQALKRIQAGGIEFVVTDWNMPNMQGIDLLRYIRASEDPTIRALPVLMVTAEAKKENILAAAQAGVNGYIVKPFPADTLKAKIDGILQRLQGGTSS</sequence>
<dbReference type="AlphaFoldDB" id="A0A1J5RJD5"/>
<dbReference type="InterPro" id="IPR001789">
    <property type="entry name" value="Sig_transdc_resp-reg_receiver"/>
</dbReference>
<dbReference type="SMART" id="SM00448">
    <property type="entry name" value="REC"/>
    <property type="match status" value="1"/>
</dbReference>
<evidence type="ECO:0000259" key="1">
    <source>
        <dbReference type="PROSITE" id="PS50110"/>
    </source>
</evidence>
<comment type="caution">
    <text evidence="2">The sequence shown here is derived from an EMBL/GenBank/DDBJ whole genome shotgun (WGS) entry which is preliminary data.</text>
</comment>
<dbReference type="InterPro" id="IPR011006">
    <property type="entry name" value="CheY-like_superfamily"/>
</dbReference>
<dbReference type="InterPro" id="IPR052048">
    <property type="entry name" value="ST_Response_Regulator"/>
</dbReference>
<dbReference type="Pfam" id="PF00072">
    <property type="entry name" value="Response_reg"/>
    <property type="match status" value="1"/>
</dbReference>
<dbReference type="PANTHER" id="PTHR43228">
    <property type="entry name" value="TWO-COMPONENT RESPONSE REGULATOR"/>
    <property type="match status" value="1"/>
</dbReference>